<evidence type="ECO:0000256" key="1">
    <source>
        <dbReference type="SAM" id="MobiDB-lite"/>
    </source>
</evidence>
<evidence type="ECO:0000313" key="4">
    <source>
        <dbReference type="Proteomes" id="UP000006882"/>
    </source>
</evidence>
<feature type="transmembrane region" description="Helical" evidence="2">
    <location>
        <begin position="12"/>
        <end position="33"/>
    </location>
</feature>
<accession>A0A251NL22</accession>
<protein>
    <submittedName>
        <fullName evidence="3">Uncharacterized protein</fullName>
    </submittedName>
</protein>
<keyword evidence="2" id="KW-1133">Transmembrane helix</keyword>
<feature type="compositionally biased region" description="Basic residues" evidence="1">
    <location>
        <begin position="82"/>
        <end position="95"/>
    </location>
</feature>
<feature type="compositionally biased region" description="Basic residues" evidence="1">
    <location>
        <begin position="184"/>
        <end position="193"/>
    </location>
</feature>
<dbReference type="AlphaFoldDB" id="A0A251NL22"/>
<evidence type="ECO:0000256" key="2">
    <source>
        <dbReference type="SAM" id="Phobius"/>
    </source>
</evidence>
<proteinExistence type="predicted"/>
<dbReference type="Proteomes" id="UP000006882">
    <property type="component" value="Chromosome G6"/>
</dbReference>
<feature type="region of interest" description="Disordered" evidence="1">
    <location>
        <begin position="38"/>
        <end position="108"/>
    </location>
</feature>
<keyword evidence="2" id="KW-0812">Transmembrane</keyword>
<gene>
    <name evidence="3" type="ORF">PRUPE_6G062700</name>
</gene>
<keyword evidence="2" id="KW-0472">Membrane</keyword>
<name>A0A251NL22_PRUPE</name>
<feature type="region of interest" description="Disordered" evidence="1">
    <location>
        <begin position="137"/>
        <end position="214"/>
    </location>
</feature>
<dbReference type="Gramene" id="ONI00014">
    <property type="protein sequence ID" value="ONI00014"/>
    <property type="gene ID" value="PRUPE_6G062700"/>
</dbReference>
<sequence length="214" mass="25769">MVVILRKVKVRFVQKFFCFSRFMFLVVWPWFLIRSPQRSPQRSDVDNPMNNLHGRRGRTPISGRGHQTIPLHHRTPSYSPPRRSRMYSNHRRHYSRSPSYSSDLSRRSRLPKTYCAQCNRYRPYSYSRSPVRHRYLADSPYDSRGYSPDDSYHVRRYRHGRQSPSPLGARRRSRRSYSHSVSPRPRRSYRRNYPRLSPEPERRTVKNGTPCQNQ</sequence>
<keyword evidence="4" id="KW-1185">Reference proteome</keyword>
<dbReference type="EMBL" id="CM007656">
    <property type="protein sequence ID" value="ONI00014.1"/>
    <property type="molecule type" value="Genomic_DNA"/>
</dbReference>
<reference evidence="3 4" key="1">
    <citation type="journal article" date="2013" name="Nat. Genet.">
        <title>The high-quality draft genome of peach (Prunus persica) identifies unique patterns of genetic diversity, domestication and genome evolution.</title>
        <authorList>
            <consortium name="International Peach Genome Initiative"/>
            <person name="Verde I."/>
            <person name="Abbott A.G."/>
            <person name="Scalabrin S."/>
            <person name="Jung S."/>
            <person name="Shu S."/>
            <person name="Marroni F."/>
            <person name="Zhebentyayeva T."/>
            <person name="Dettori M.T."/>
            <person name="Grimwood J."/>
            <person name="Cattonaro F."/>
            <person name="Zuccolo A."/>
            <person name="Rossini L."/>
            <person name="Jenkins J."/>
            <person name="Vendramin E."/>
            <person name="Meisel L.A."/>
            <person name="Decroocq V."/>
            <person name="Sosinski B."/>
            <person name="Prochnik S."/>
            <person name="Mitros T."/>
            <person name="Policriti A."/>
            <person name="Cipriani G."/>
            <person name="Dondini L."/>
            <person name="Ficklin S."/>
            <person name="Goodstein D.M."/>
            <person name="Xuan P."/>
            <person name="Del Fabbro C."/>
            <person name="Aramini V."/>
            <person name="Copetti D."/>
            <person name="Gonzalez S."/>
            <person name="Horner D.S."/>
            <person name="Falchi R."/>
            <person name="Lucas S."/>
            <person name="Mica E."/>
            <person name="Maldonado J."/>
            <person name="Lazzari B."/>
            <person name="Bielenberg D."/>
            <person name="Pirona R."/>
            <person name="Miculan M."/>
            <person name="Barakat A."/>
            <person name="Testolin R."/>
            <person name="Stella A."/>
            <person name="Tartarini S."/>
            <person name="Tonutti P."/>
            <person name="Arus P."/>
            <person name="Orellana A."/>
            <person name="Wells C."/>
            <person name="Main D."/>
            <person name="Vizzotto G."/>
            <person name="Silva H."/>
            <person name="Salamini F."/>
            <person name="Schmutz J."/>
            <person name="Morgante M."/>
            <person name="Rokhsar D.S."/>
        </authorList>
    </citation>
    <scope>NUCLEOTIDE SEQUENCE [LARGE SCALE GENOMIC DNA]</scope>
    <source>
        <strain evidence="4">cv. Nemared</strain>
    </source>
</reference>
<evidence type="ECO:0000313" key="3">
    <source>
        <dbReference type="EMBL" id="ONI00014.1"/>
    </source>
</evidence>
<dbReference type="STRING" id="3760.A0A251NL22"/>
<organism evidence="3 4">
    <name type="scientific">Prunus persica</name>
    <name type="common">Peach</name>
    <name type="synonym">Amygdalus persica</name>
    <dbReference type="NCBI Taxonomy" id="3760"/>
    <lineage>
        <taxon>Eukaryota</taxon>
        <taxon>Viridiplantae</taxon>
        <taxon>Streptophyta</taxon>
        <taxon>Embryophyta</taxon>
        <taxon>Tracheophyta</taxon>
        <taxon>Spermatophyta</taxon>
        <taxon>Magnoliopsida</taxon>
        <taxon>eudicotyledons</taxon>
        <taxon>Gunneridae</taxon>
        <taxon>Pentapetalae</taxon>
        <taxon>rosids</taxon>
        <taxon>fabids</taxon>
        <taxon>Rosales</taxon>
        <taxon>Rosaceae</taxon>
        <taxon>Amygdaloideae</taxon>
        <taxon>Amygdaleae</taxon>
        <taxon>Prunus</taxon>
    </lineage>
</organism>